<evidence type="ECO:0000259" key="2">
    <source>
        <dbReference type="Pfam" id="PF17409"/>
    </source>
</evidence>
<evidence type="ECO:0000259" key="1">
    <source>
        <dbReference type="Pfam" id="PF10703"/>
    </source>
</evidence>
<evidence type="ECO:0000313" key="4">
    <source>
        <dbReference type="Proteomes" id="UP000009336"/>
    </source>
</evidence>
<dbReference type="Gene3D" id="2.40.128.20">
    <property type="match status" value="1"/>
</dbReference>
<gene>
    <name evidence="3" type="ORF">OOA_02994</name>
</gene>
<dbReference type="InterPro" id="IPR012674">
    <property type="entry name" value="Calycin"/>
</dbReference>
<dbReference type="Proteomes" id="UP000009336">
    <property type="component" value="Unassembled WGS sequence"/>
</dbReference>
<dbReference type="InterPro" id="IPR035348">
    <property type="entry name" value="MoaF_C"/>
</dbReference>
<comment type="caution">
    <text evidence="3">The sequence shown here is derived from an EMBL/GenBank/DDBJ whole genome shotgun (WGS) entry which is preliminary data.</text>
</comment>
<dbReference type="PATRIC" id="fig|1141662.3.peg.602"/>
<dbReference type="RefSeq" id="WP_008910641.1">
    <property type="nucleotide sequence ID" value="NZ_KB233222.1"/>
</dbReference>
<organism evidence="3 4">
    <name type="scientific">Providencia burhodogranariea DSM 19968</name>
    <dbReference type="NCBI Taxonomy" id="1141662"/>
    <lineage>
        <taxon>Bacteria</taxon>
        <taxon>Pseudomonadati</taxon>
        <taxon>Pseudomonadota</taxon>
        <taxon>Gammaproteobacteria</taxon>
        <taxon>Enterobacterales</taxon>
        <taxon>Morganellaceae</taxon>
        <taxon>Providencia</taxon>
    </lineage>
</organism>
<dbReference type="OrthoDB" id="8537304at2"/>
<dbReference type="Pfam" id="PF17409">
    <property type="entry name" value="MoaF_C"/>
    <property type="match status" value="1"/>
</dbReference>
<sequence length="266" mass="30416">MSKEAAFIQVGALSEGFAPDSDILDCTNALTGKKYQLNLIEKRQYEDVFFPADQQIEWHGAVVDCRISSIRKEVYFVNFQSPEDWRVGIVIILNELEGHCVMVQGRLPVEADIRISAFSKIEQNLPLTDVKIDIHFGTLRNNQGRIPGYTSELIGMRNMYTYNPKERYEHVYLNEQFYAWHCLDGVEKGLADVDRCHYIKVSDNLYLFIWREKIIPTLGIILIDLAVMRTDGGIMGYQDQACRAVSLFPVGAHATILNKTNYPNND</sequence>
<dbReference type="STRING" id="1141662.OOA_02994"/>
<name>K8WT27_9GAMM</name>
<evidence type="ECO:0000313" key="3">
    <source>
        <dbReference type="EMBL" id="EKT63794.1"/>
    </source>
</evidence>
<proteinExistence type="predicted"/>
<dbReference type="HOGENOM" id="CLU_054159_0_0_6"/>
<feature type="domain" description="MoaF C-terminal" evidence="2">
    <location>
        <begin position="149"/>
        <end position="260"/>
    </location>
</feature>
<dbReference type="EMBL" id="AKKL01000012">
    <property type="protein sequence ID" value="EKT63794.1"/>
    <property type="molecule type" value="Genomic_DNA"/>
</dbReference>
<protein>
    <submittedName>
        <fullName evidence="3">Molybdenum cofactor biosynthesis protein F</fullName>
    </submittedName>
</protein>
<reference evidence="3 4" key="1">
    <citation type="journal article" date="2012" name="BMC Genomics">
        <title>Comparative genomics of bacteria in the genus Providencia isolated from wild Drosophila melanogaster.</title>
        <authorList>
            <person name="Galac M.R."/>
            <person name="Lazzaro B.P."/>
        </authorList>
    </citation>
    <scope>NUCLEOTIDE SEQUENCE [LARGE SCALE GENOMIC DNA]</scope>
    <source>
        <strain evidence="3 4">DSM 19968</strain>
    </source>
</reference>
<keyword evidence="4" id="KW-1185">Reference proteome</keyword>
<dbReference type="Pfam" id="PF10703">
    <property type="entry name" value="MoaF"/>
    <property type="match status" value="1"/>
</dbReference>
<accession>K8WT27</accession>
<dbReference type="eggNOG" id="ENOG502ZAQM">
    <property type="taxonomic scope" value="Bacteria"/>
</dbReference>
<dbReference type="AlphaFoldDB" id="K8WT27"/>
<feature type="domain" description="Molybdenum cofactor biosynthesis protein F N-terminal" evidence="1">
    <location>
        <begin position="6"/>
        <end position="108"/>
    </location>
</feature>
<dbReference type="InterPro" id="IPR024724">
    <property type="entry name" value="MoaF_N"/>
</dbReference>